<evidence type="ECO:0000313" key="2">
    <source>
        <dbReference type="Proteomes" id="UP000243579"/>
    </source>
</evidence>
<accession>A0A1V9YCD2</accession>
<dbReference type="OrthoDB" id="78977at2759"/>
<protein>
    <submittedName>
        <fullName evidence="1">Uncharacterized protein</fullName>
    </submittedName>
</protein>
<dbReference type="Proteomes" id="UP000243579">
    <property type="component" value="Unassembled WGS sequence"/>
</dbReference>
<feature type="non-terminal residue" evidence="1">
    <location>
        <position position="173"/>
    </location>
</feature>
<proteinExistence type="predicted"/>
<keyword evidence="2" id="KW-1185">Reference proteome</keyword>
<gene>
    <name evidence="1" type="ORF">ACHHYP_14799</name>
</gene>
<name>A0A1V9YCD2_ACHHY</name>
<dbReference type="EMBL" id="JNBR01002223">
    <property type="protein sequence ID" value="OQR83358.1"/>
    <property type="molecule type" value="Genomic_DNA"/>
</dbReference>
<dbReference type="AlphaFoldDB" id="A0A1V9YCD2"/>
<organism evidence="1 2">
    <name type="scientific">Achlya hypogyna</name>
    <name type="common">Oomycete</name>
    <name type="synonym">Protoachlya hypogyna</name>
    <dbReference type="NCBI Taxonomy" id="1202772"/>
    <lineage>
        <taxon>Eukaryota</taxon>
        <taxon>Sar</taxon>
        <taxon>Stramenopiles</taxon>
        <taxon>Oomycota</taxon>
        <taxon>Saprolegniomycetes</taxon>
        <taxon>Saprolegniales</taxon>
        <taxon>Achlyaceae</taxon>
        <taxon>Achlya</taxon>
    </lineage>
</organism>
<comment type="caution">
    <text evidence="1">The sequence shown here is derived from an EMBL/GenBank/DDBJ whole genome shotgun (WGS) entry which is preliminary data.</text>
</comment>
<reference evidence="1 2" key="1">
    <citation type="journal article" date="2014" name="Genome Biol. Evol.">
        <title>The secreted proteins of Achlya hypogyna and Thraustotheca clavata identify the ancestral oomycete secretome and reveal gene acquisitions by horizontal gene transfer.</title>
        <authorList>
            <person name="Misner I."/>
            <person name="Blouin N."/>
            <person name="Leonard G."/>
            <person name="Richards T.A."/>
            <person name="Lane C.E."/>
        </authorList>
    </citation>
    <scope>NUCLEOTIDE SEQUENCE [LARGE SCALE GENOMIC DNA]</scope>
    <source>
        <strain evidence="1 2">ATCC 48635</strain>
    </source>
</reference>
<evidence type="ECO:0000313" key="1">
    <source>
        <dbReference type="EMBL" id="OQR83358.1"/>
    </source>
</evidence>
<sequence>MPPTLGASLQYTALNSIPLAIAGFRHAPALDACDRPWIFAQYCFLDFNRTWEMANSIKRQARCTTIVANAAVYLEAVLRNLDWPVFEQCWGDAFDTAIAADLRQSTAGQRWLASLTPFPPLTLDEEIAYWSAHGLTHYTTQWQTYKTIGLFNSYTVQNAYGMTYSLAIQAQNG</sequence>